<feature type="compositionally biased region" description="Pro residues" evidence="4">
    <location>
        <begin position="61"/>
        <end position="73"/>
    </location>
</feature>
<organism evidence="7 8">
    <name type="scientific">Sediminihabitans luteus</name>
    <dbReference type="NCBI Taxonomy" id="1138585"/>
    <lineage>
        <taxon>Bacteria</taxon>
        <taxon>Bacillati</taxon>
        <taxon>Actinomycetota</taxon>
        <taxon>Actinomycetes</taxon>
        <taxon>Micrococcales</taxon>
        <taxon>Cellulomonadaceae</taxon>
        <taxon>Sediminihabitans</taxon>
    </lineage>
</organism>
<keyword evidence="8" id="KW-1185">Reference proteome</keyword>
<dbReference type="OrthoDB" id="9805821at2"/>
<evidence type="ECO:0000256" key="4">
    <source>
        <dbReference type="SAM" id="MobiDB-lite"/>
    </source>
</evidence>
<evidence type="ECO:0000256" key="2">
    <source>
        <dbReference type="ARBA" id="ARBA00022801"/>
    </source>
</evidence>
<dbReference type="InterPro" id="IPR017853">
    <property type="entry name" value="GH"/>
</dbReference>
<evidence type="ECO:0000256" key="1">
    <source>
        <dbReference type="ARBA" id="ARBA00005336"/>
    </source>
</evidence>
<evidence type="ECO:0000313" key="7">
    <source>
        <dbReference type="EMBL" id="PJJ69897.1"/>
    </source>
</evidence>
<dbReference type="PANTHER" id="PTHR30480:SF16">
    <property type="entry name" value="GLYCOSIDE HYDROLASE FAMILY 3 DOMAIN PROTEIN"/>
    <property type="match status" value="1"/>
</dbReference>
<dbReference type="PANTHER" id="PTHR30480">
    <property type="entry name" value="BETA-HEXOSAMINIDASE-RELATED"/>
    <property type="match status" value="1"/>
</dbReference>
<dbReference type="Gene3D" id="3.20.20.300">
    <property type="entry name" value="Glycoside hydrolase, family 3, N-terminal domain"/>
    <property type="match status" value="1"/>
</dbReference>
<comment type="caution">
    <text evidence="7">The sequence shown here is derived from an EMBL/GenBank/DDBJ whole genome shotgun (WGS) entry which is preliminary data.</text>
</comment>
<dbReference type="RefSeq" id="WP_100423539.1">
    <property type="nucleotide sequence ID" value="NZ_BOOX01000007.1"/>
</dbReference>
<dbReference type="InterPro" id="IPR001764">
    <property type="entry name" value="Glyco_hydro_3_N"/>
</dbReference>
<keyword evidence="5" id="KW-0732">Signal</keyword>
<name>A0A2M9CDD7_9CELL</name>
<accession>A0A2M9CDD7</accession>
<feature type="region of interest" description="Disordered" evidence="4">
    <location>
        <begin position="36"/>
        <end position="78"/>
    </location>
</feature>
<dbReference type="EMBL" id="PGFE01000004">
    <property type="protein sequence ID" value="PJJ69897.1"/>
    <property type="molecule type" value="Genomic_DNA"/>
</dbReference>
<reference evidence="7 8" key="1">
    <citation type="submission" date="2017-11" db="EMBL/GenBank/DDBJ databases">
        <title>Genomic Encyclopedia of Archaeal and Bacterial Type Strains, Phase II (KMG-II): From Individual Species to Whole Genera.</title>
        <authorList>
            <person name="Goeker M."/>
        </authorList>
    </citation>
    <scope>NUCLEOTIDE SEQUENCE [LARGE SCALE GENOMIC DNA]</scope>
    <source>
        <strain evidence="7 8">DSM 25478</strain>
    </source>
</reference>
<dbReference type="Proteomes" id="UP000231693">
    <property type="component" value="Unassembled WGS sequence"/>
</dbReference>
<feature type="domain" description="Glycoside hydrolase family 3 N-terminal" evidence="6">
    <location>
        <begin position="81"/>
        <end position="408"/>
    </location>
</feature>
<feature type="compositionally biased region" description="Low complexity" evidence="4">
    <location>
        <begin position="36"/>
        <end position="60"/>
    </location>
</feature>
<dbReference type="PROSITE" id="PS51257">
    <property type="entry name" value="PROKAR_LIPOPROTEIN"/>
    <property type="match status" value="1"/>
</dbReference>
<gene>
    <name evidence="7" type="ORF">CLV28_2374</name>
</gene>
<dbReference type="Pfam" id="PF00933">
    <property type="entry name" value="Glyco_hydro_3"/>
    <property type="match status" value="1"/>
</dbReference>
<keyword evidence="2" id="KW-0378">Hydrolase</keyword>
<dbReference type="InterPro" id="IPR050226">
    <property type="entry name" value="NagZ_Beta-hexosaminidase"/>
</dbReference>
<evidence type="ECO:0000313" key="8">
    <source>
        <dbReference type="Proteomes" id="UP000231693"/>
    </source>
</evidence>
<dbReference type="GO" id="GO:0005975">
    <property type="term" value="P:carbohydrate metabolic process"/>
    <property type="evidence" value="ECO:0007669"/>
    <property type="project" value="InterPro"/>
</dbReference>
<feature type="chain" id="PRO_5038523559" evidence="5">
    <location>
        <begin position="32"/>
        <end position="414"/>
    </location>
</feature>
<proteinExistence type="inferred from homology"/>
<dbReference type="SUPFAM" id="SSF51445">
    <property type="entry name" value="(Trans)glycosidases"/>
    <property type="match status" value="1"/>
</dbReference>
<evidence type="ECO:0000259" key="6">
    <source>
        <dbReference type="Pfam" id="PF00933"/>
    </source>
</evidence>
<keyword evidence="3" id="KW-0326">Glycosidase</keyword>
<sequence length="414" mass="41757">MQRTSPDPRTRRTARGAAAATASLALLGLLAACGAGEPARDATTPSATSAGAASDTTPSATPTPSPTPTPTPTPTRGADLTLAEKAGQLVMVGVDANAPQDAAYAAVRDQHVGGIFVAGRSSAGVDAVADLVSSFTDLVDPTGPGGPLLVATDQEGGAVQVLKGPGFSTIPSAVTQSGWPVETIQARATGWGAELAAAGITLNLAPVMDVVPAGTAGSNPPVGVFGRQYGDDAHRVAINANAFSAGMEASGVDVAIKHFPGLGLVDANTDTTAHVVDDQTDASSPSVEAFRAGIDDGAAVVMMATAVYTRLDPDNPAAFSHDVVTGLLRDELGFDRVCMTDDVSAAVQVADVDPGQRAVRTIAAGCDLVLASAKPEMAATMVDAIVARAEEDPEFAAQVDASVERVLAMKQRLR</sequence>
<dbReference type="GO" id="GO:0009254">
    <property type="term" value="P:peptidoglycan turnover"/>
    <property type="evidence" value="ECO:0007669"/>
    <property type="project" value="TreeGrafter"/>
</dbReference>
<feature type="signal peptide" evidence="5">
    <location>
        <begin position="1"/>
        <end position="31"/>
    </location>
</feature>
<dbReference type="InterPro" id="IPR036962">
    <property type="entry name" value="Glyco_hydro_3_N_sf"/>
</dbReference>
<evidence type="ECO:0000256" key="5">
    <source>
        <dbReference type="SAM" id="SignalP"/>
    </source>
</evidence>
<protein>
    <submittedName>
        <fullName evidence="7">Beta-N-acetylhexosaminidase</fullName>
    </submittedName>
</protein>
<dbReference type="AlphaFoldDB" id="A0A2M9CDD7"/>
<evidence type="ECO:0000256" key="3">
    <source>
        <dbReference type="ARBA" id="ARBA00023295"/>
    </source>
</evidence>
<comment type="similarity">
    <text evidence="1">Belongs to the glycosyl hydrolase 3 family.</text>
</comment>
<dbReference type="GO" id="GO:0004553">
    <property type="term" value="F:hydrolase activity, hydrolyzing O-glycosyl compounds"/>
    <property type="evidence" value="ECO:0007669"/>
    <property type="project" value="InterPro"/>
</dbReference>